<name>A0AAQ3SJV6_PASNO</name>
<keyword evidence="2" id="KW-1185">Reference proteome</keyword>
<dbReference type="EMBL" id="CP144745">
    <property type="protein sequence ID" value="WVZ54602.1"/>
    <property type="molecule type" value="Genomic_DNA"/>
</dbReference>
<dbReference type="AlphaFoldDB" id="A0AAQ3SJV6"/>
<dbReference type="Proteomes" id="UP001341281">
    <property type="component" value="Chromosome 01"/>
</dbReference>
<protein>
    <submittedName>
        <fullName evidence="1">Uncharacterized protein</fullName>
    </submittedName>
</protein>
<evidence type="ECO:0000313" key="2">
    <source>
        <dbReference type="Proteomes" id="UP001341281"/>
    </source>
</evidence>
<reference evidence="1 2" key="1">
    <citation type="submission" date="2024-02" db="EMBL/GenBank/DDBJ databases">
        <title>High-quality chromosome-scale genome assembly of Pensacola bahiagrass (Paspalum notatum Flugge var. saurae).</title>
        <authorList>
            <person name="Vega J.M."/>
            <person name="Podio M."/>
            <person name="Orjuela J."/>
            <person name="Siena L.A."/>
            <person name="Pessino S.C."/>
            <person name="Combes M.C."/>
            <person name="Mariac C."/>
            <person name="Albertini E."/>
            <person name="Pupilli F."/>
            <person name="Ortiz J.P.A."/>
            <person name="Leblanc O."/>
        </authorList>
    </citation>
    <scope>NUCLEOTIDE SEQUENCE [LARGE SCALE GENOMIC DNA]</scope>
    <source>
        <strain evidence="1">R1</strain>
        <tissue evidence="1">Leaf</tissue>
    </source>
</reference>
<sequence length="151" mass="16502">MELCHLQQDTEQAMDWKPATTEWRGKLLDRHFQGCGMAPTDVAVDRPQMSMAFARKLPLPTSIQATPAATSREVADLTSVAPDLASTTRSSIWTWIRVGLRPPWPPPANARADGRARPGASTVVASGAVIFRGRRLLPPPRRTLALSPARI</sequence>
<evidence type="ECO:0000313" key="1">
    <source>
        <dbReference type="EMBL" id="WVZ54602.1"/>
    </source>
</evidence>
<accession>A0AAQ3SJV6</accession>
<gene>
    <name evidence="1" type="ORF">U9M48_005374</name>
</gene>
<proteinExistence type="predicted"/>
<organism evidence="1 2">
    <name type="scientific">Paspalum notatum var. saurae</name>
    <dbReference type="NCBI Taxonomy" id="547442"/>
    <lineage>
        <taxon>Eukaryota</taxon>
        <taxon>Viridiplantae</taxon>
        <taxon>Streptophyta</taxon>
        <taxon>Embryophyta</taxon>
        <taxon>Tracheophyta</taxon>
        <taxon>Spermatophyta</taxon>
        <taxon>Magnoliopsida</taxon>
        <taxon>Liliopsida</taxon>
        <taxon>Poales</taxon>
        <taxon>Poaceae</taxon>
        <taxon>PACMAD clade</taxon>
        <taxon>Panicoideae</taxon>
        <taxon>Andropogonodae</taxon>
        <taxon>Paspaleae</taxon>
        <taxon>Paspalinae</taxon>
        <taxon>Paspalum</taxon>
    </lineage>
</organism>